<evidence type="ECO:0000256" key="1">
    <source>
        <dbReference type="SAM" id="MobiDB-lite"/>
    </source>
</evidence>
<evidence type="ECO:0000313" key="2">
    <source>
        <dbReference type="EMBL" id="JAD40428.1"/>
    </source>
</evidence>
<proteinExistence type="predicted"/>
<dbReference type="AlphaFoldDB" id="A0A0A8ZRU3"/>
<reference evidence="2" key="1">
    <citation type="submission" date="2014-09" db="EMBL/GenBank/DDBJ databases">
        <authorList>
            <person name="Magalhaes I.L.F."/>
            <person name="Oliveira U."/>
            <person name="Santos F.R."/>
            <person name="Vidigal T.H.D.A."/>
            <person name="Brescovit A.D."/>
            <person name="Santos A.J."/>
        </authorList>
    </citation>
    <scope>NUCLEOTIDE SEQUENCE</scope>
    <source>
        <tissue evidence="2">Shoot tissue taken approximately 20 cm above the soil surface</tissue>
    </source>
</reference>
<name>A0A0A8ZRU3_ARUDO</name>
<feature type="region of interest" description="Disordered" evidence="1">
    <location>
        <begin position="1"/>
        <end position="23"/>
    </location>
</feature>
<sequence length="54" mass="6369">MLSEPALTKIPWKKERKKNSMPVQFDAHVSPVKVESIQESWRTRRATLYANKRT</sequence>
<dbReference type="EMBL" id="GBRH01257467">
    <property type="protein sequence ID" value="JAD40428.1"/>
    <property type="molecule type" value="Transcribed_RNA"/>
</dbReference>
<protein>
    <submittedName>
        <fullName evidence="2">Uncharacterized protein</fullName>
    </submittedName>
</protein>
<reference evidence="2" key="2">
    <citation type="journal article" date="2015" name="Data Brief">
        <title>Shoot transcriptome of the giant reed, Arundo donax.</title>
        <authorList>
            <person name="Barrero R.A."/>
            <person name="Guerrero F.D."/>
            <person name="Moolhuijzen P."/>
            <person name="Goolsby J.A."/>
            <person name="Tidwell J."/>
            <person name="Bellgard S.E."/>
            <person name="Bellgard M.I."/>
        </authorList>
    </citation>
    <scope>NUCLEOTIDE SEQUENCE</scope>
    <source>
        <tissue evidence="2">Shoot tissue taken approximately 20 cm above the soil surface</tissue>
    </source>
</reference>
<organism evidence="2">
    <name type="scientific">Arundo donax</name>
    <name type="common">Giant reed</name>
    <name type="synonym">Donax arundinaceus</name>
    <dbReference type="NCBI Taxonomy" id="35708"/>
    <lineage>
        <taxon>Eukaryota</taxon>
        <taxon>Viridiplantae</taxon>
        <taxon>Streptophyta</taxon>
        <taxon>Embryophyta</taxon>
        <taxon>Tracheophyta</taxon>
        <taxon>Spermatophyta</taxon>
        <taxon>Magnoliopsida</taxon>
        <taxon>Liliopsida</taxon>
        <taxon>Poales</taxon>
        <taxon>Poaceae</taxon>
        <taxon>PACMAD clade</taxon>
        <taxon>Arundinoideae</taxon>
        <taxon>Arundineae</taxon>
        <taxon>Arundo</taxon>
    </lineage>
</organism>
<accession>A0A0A8ZRU3</accession>